<dbReference type="AlphaFoldDB" id="X6NKP3"/>
<feature type="coiled-coil region" evidence="2">
    <location>
        <begin position="563"/>
        <end position="597"/>
    </location>
</feature>
<keyword evidence="1" id="KW-0677">Repeat</keyword>
<feature type="compositionally biased region" description="Basic and acidic residues" evidence="3">
    <location>
        <begin position="313"/>
        <end position="325"/>
    </location>
</feature>
<protein>
    <submittedName>
        <fullName evidence="4">Viral A-type inclusion protein</fullName>
    </submittedName>
</protein>
<comment type="caution">
    <text evidence="4">The sequence shown here is derived from an EMBL/GenBank/DDBJ whole genome shotgun (WGS) entry which is preliminary data.</text>
</comment>
<dbReference type="EMBL" id="ASPP01007960">
    <property type="protein sequence ID" value="ETO26304.1"/>
    <property type="molecule type" value="Genomic_DNA"/>
</dbReference>
<feature type="compositionally biased region" description="Polar residues" evidence="3">
    <location>
        <begin position="347"/>
        <end position="373"/>
    </location>
</feature>
<evidence type="ECO:0000256" key="3">
    <source>
        <dbReference type="SAM" id="MobiDB-lite"/>
    </source>
</evidence>
<evidence type="ECO:0000256" key="2">
    <source>
        <dbReference type="SAM" id="Coils"/>
    </source>
</evidence>
<feature type="coiled-coil region" evidence="2">
    <location>
        <begin position="648"/>
        <end position="675"/>
    </location>
</feature>
<feature type="compositionally biased region" description="Acidic residues" evidence="3">
    <location>
        <begin position="333"/>
        <end position="343"/>
    </location>
</feature>
<feature type="region of interest" description="Disordered" evidence="3">
    <location>
        <begin position="313"/>
        <end position="373"/>
    </location>
</feature>
<organism evidence="4 5">
    <name type="scientific">Reticulomyxa filosa</name>
    <dbReference type="NCBI Taxonomy" id="46433"/>
    <lineage>
        <taxon>Eukaryota</taxon>
        <taxon>Sar</taxon>
        <taxon>Rhizaria</taxon>
        <taxon>Retaria</taxon>
        <taxon>Foraminifera</taxon>
        <taxon>Monothalamids</taxon>
        <taxon>Reticulomyxidae</taxon>
        <taxon>Reticulomyxa</taxon>
    </lineage>
</organism>
<dbReference type="InterPro" id="IPR004018">
    <property type="entry name" value="RPEL_repeat"/>
</dbReference>
<feature type="region of interest" description="Disordered" evidence="3">
    <location>
        <begin position="187"/>
        <end position="210"/>
    </location>
</feature>
<dbReference type="SMART" id="SM00707">
    <property type="entry name" value="RPEL"/>
    <property type="match status" value="5"/>
</dbReference>
<feature type="coiled-coil region" evidence="2">
    <location>
        <begin position="468"/>
        <end position="495"/>
    </location>
</feature>
<evidence type="ECO:0000313" key="5">
    <source>
        <dbReference type="Proteomes" id="UP000023152"/>
    </source>
</evidence>
<gene>
    <name evidence="4" type="ORF">RFI_10830</name>
</gene>
<feature type="compositionally biased region" description="Low complexity" evidence="3">
    <location>
        <begin position="193"/>
        <end position="202"/>
    </location>
</feature>
<reference evidence="4 5" key="1">
    <citation type="journal article" date="2013" name="Curr. Biol.">
        <title>The Genome of the Foraminiferan Reticulomyxa filosa.</title>
        <authorList>
            <person name="Glockner G."/>
            <person name="Hulsmann N."/>
            <person name="Schleicher M."/>
            <person name="Noegel A.A."/>
            <person name="Eichinger L."/>
            <person name="Gallinger C."/>
            <person name="Pawlowski J."/>
            <person name="Sierra R."/>
            <person name="Euteneuer U."/>
            <person name="Pillet L."/>
            <person name="Moustafa A."/>
            <person name="Platzer M."/>
            <person name="Groth M."/>
            <person name="Szafranski K."/>
            <person name="Schliwa M."/>
        </authorList>
    </citation>
    <scope>NUCLEOTIDE SEQUENCE [LARGE SCALE GENOMIC DNA]</scope>
</reference>
<evidence type="ECO:0000313" key="4">
    <source>
        <dbReference type="EMBL" id="ETO26304.1"/>
    </source>
</evidence>
<proteinExistence type="predicted"/>
<accession>X6NKP3</accession>
<dbReference type="Gene3D" id="6.10.140.2040">
    <property type="match status" value="1"/>
</dbReference>
<sequence length="1003" mass="115717">MKKQILYSTDMAPAIQNNAKQLQRGLQRRKSIDDIVALGIIHDNSQAPAIQSAADSLEKEITRQQLSKSIKQRPDKLYLENNRVLVNEEVNKHEKKYVREKLQQQLGRERRPTMMDLELRGVVPEGYFSSAERAITLQHRNRQSVIDDLKLRLEQRPDYSRMLASGLLQKALEHHEAKQQLEKFASELESPEARANAKAAKSALEEKLDRERRPSYVDLQKKNILKKSFNPNVDAMANASAKAELERHALEHNLKFQLASRRDPEDMVDSGYLYYPVNDERALSPGLHGVAHELQENLKERPHEEYLIQKGIIHKDESPDDENHPRQGYPDNATEEVEEEEEERNQHAQGRQVTTTQKSSNRFAYQTKPQRSQDMPQLIHQDVHEPHLEVDVLVPEPELSDVAIKSSPLAFMNVLDSLQELNEAKIDIANKYITQMKDKATKLFETKSLFQKIEKYGLDHLDVEFKSCGDVDADLEALKNELIQLQTDLYKMDDEYRPVHSKLRQINTIGNDLEKYQDNYQSTMAQLRRVHTRINQVLLEHQTQRDSAMTALQATELQQAVMKSKISDKIAETLVNIDRLEQQLREAKEERIAAQSYATSVTGLYRSYFGTAQQEHQFEQECKSPKELELEDELNMSKNFLTGLNEFLKGLKKLRKEQRNKVAHLEQVIEQFHKQRAAVAEKIGTLESEAIEKLRTIRHQFIAPLQEQLILQDRPQNQFLLQGCFHLLFYKCFSFVLYRESNDNETKTYGGPALSLEDILKKRVNRMNQVYKKLRDLESRAMTTGSREYLRGLTEITELQVIMRNQYLKYFFTTFVTKANQMFHDLQLASIAITEKTSNQKKLNELCCTGANDPSVTNLSGVKTLVRVLERNKRSVHLAEDIEEAMRFVEAMPDREIVIMQVARHLALATPYKQFITGKHRPPSMMPSLPENDNRDLNNSYVLLELFITKLLEEWIGSVCNAFGKTIATSVRIALEDDVIAQVRPSNAARLIINCVWGLDSAL</sequence>
<name>X6NKP3_RETFI</name>
<keyword evidence="5" id="KW-1185">Reference proteome</keyword>
<evidence type="ECO:0000256" key="1">
    <source>
        <dbReference type="ARBA" id="ARBA00022737"/>
    </source>
</evidence>
<dbReference type="Proteomes" id="UP000023152">
    <property type="component" value="Unassembled WGS sequence"/>
</dbReference>
<keyword evidence="2" id="KW-0175">Coiled coil</keyword>